<dbReference type="EMBL" id="QNSF01000049">
    <property type="protein sequence ID" value="RBP84937.1"/>
    <property type="molecule type" value="Genomic_DNA"/>
</dbReference>
<accession>A0A366JDL2</accession>
<gene>
    <name evidence="1" type="ORF">DFO70_14911</name>
</gene>
<dbReference type="Proteomes" id="UP000252731">
    <property type="component" value="Unassembled WGS sequence"/>
</dbReference>
<organism evidence="1 2">
    <name type="scientific">Cytobacillus firmus</name>
    <name type="common">Bacillus firmus</name>
    <dbReference type="NCBI Taxonomy" id="1399"/>
    <lineage>
        <taxon>Bacteria</taxon>
        <taxon>Bacillati</taxon>
        <taxon>Bacillota</taxon>
        <taxon>Bacilli</taxon>
        <taxon>Bacillales</taxon>
        <taxon>Bacillaceae</taxon>
        <taxon>Cytobacillus</taxon>
    </lineage>
</organism>
<name>A0A366JDL2_CYTFI</name>
<evidence type="ECO:0000313" key="1">
    <source>
        <dbReference type="EMBL" id="RBP84937.1"/>
    </source>
</evidence>
<comment type="caution">
    <text evidence="1">The sequence shown here is derived from an EMBL/GenBank/DDBJ whole genome shotgun (WGS) entry which is preliminary data.</text>
</comment>
<protein>
    <submittedName>
        <fullName evidence="1">Uncharacterized protein</fullName>
    </submittedName>
</protein>
<reference evidence="1 2" key="1">
    <citation type="submission" date="2018-06" db="EMBL/GenBank/DDBJ databases">
        <title>Freshwater and sediment microbial communities from various areas in North America, analyzing microbe dynamics in response to fracking.</title>
        <authorList>
            <person name="Lamendella R."/>
        </authorList>
    </citation>
    <scope>NUCLEOTIDE SEQUENCE [LARGE SCALE GENOMIC DNA]</scope>
    <source>
        <strain evidence="1 2">14_TX</strain>
    </source>
</reference>
<proteinExistence type="predicted"/>
<evidence type="ECO:0000313" key="2">
    <source>
        <dbReference type="Proteomes" id="UP000252731"/>
    </source>
</evidence>
<dbReference type="AlphaFoldDB" id="A0A366JDL2"/>
<keyword evidence="2" id="KW-1185">Reference proteome</keyword>
<sequence length="59" mass="7095">MKLDKMTVLNKLSQRPLDTTAKWNLYAIAWRTIERTIEYNFKPGYQFKINGSMRSIKER</sequence>